<evidence type="ECO:0000313" key="4">
    <source>
        <dbReference type="Proteomes" id="UP000183794"/>
    </source>
</evidence>
<protein>
    <recommendedName>
        <fullName evidence="2">Lcl C-terminal domain-containing protein</fullName>
    </recommendedName>
</protein>
<dbReference type="Proteomes" id="UP000183794">
    <property type="component" value="Unassembled WGS sequence"/>
</dbReference>
<dbReference type="Pfam" id="PF07603">
    <property type="entry name" value="Lcl_C"/>
    <property type="match status" value="2"/>
</dbReference>
<reference evidence="3 4" key="1">
    <citation type="submission" date="2016-11" db="EMBL/GenBank/DDBJ databases">
        <authorList>
            <person name="Jaros S."/>
            <person name="Januszkiewicz K."/>
            <person name="Wedrychowicz H."/>
        </authorList>
    </citation>
    <scope>NUCLEOTIDE SEQUENCE [LARGE SCALE GENOMIC DNA]</scope>
    <source>
        <strain evidence="3">NVI 5450</strain>
    </source>
</reference>
<evidence type="ECO:0000259" key="2">
    <source>
        <dbReference type="Pfam" id="PF07603"/>
    </source>
</evidence>
<evidence type="ECO:0000256" key="1">
    <source>
        <dbReference type="SAM" id="MobiDB-lite"/>
    </source>
</evidence>
<feature type="domain" description="Lcl C-terminal" evidence="2">
    <location>
        <begin position="451"/>
        <end position="576"/>
    </location>
</feature>
<proteinExistence type="predicted"/>
<dbReference type="EMBL" id="FPLD01000036">
    <property type="protein sequence ID" value="SGY90299.1"/>
    <property type="molecule type" value="Genomic_DNA"/>
</dbReference>
<feature type="region of interest" description="Disordered" evidence="1">
    <location>
        <begin position="188"/>
        <end position="207"/>
    </location>
</feature>
<dbReference type="InterPro" id="IPR011460">
    <property type="entry name" value="Lcl_C"/>
</dbReference>
<sequence length="583" mass="65335">MIITIICTCELIPDSVLSPPPTCKSDKLKKMKKTALYIAFISIFLSACDDSNSTAAQKPAKPTVPSKPTEPTIPTVTAHIKATDIALVSPTMLRFTAPGVTATNASKVTDIKTNFGEASVEQTTGTITFQPYTPSTTNPLSAEIIAAQNDYQFAISYQVENTIYQLDGLALPLYNDKSNKPALRFSKVSKDGTPLSSEDQARPANASDWSCVTDNNSDLMWQVPQAHGTYAFDSTYYWGDRTINHRDSSKAICTLSGNCNTKNLVAEANKKQLCGRSDWRLATRTEWKTLLDKKLFDKDSKHSPINSFYFPYVDSNYGEAYWTDSFTIYPNGHDSKPVANDWQGSNTLVGDAHVMWMDNDFDFANMPPRSTNEPHFTMLVNGTVIPDIKNNEVPEISAELTQQNIAEGVDENINWQSRFVKYGPLGQTLTQQDSSNWTCTSDQEYKSVLPNTQILWQRISKNEPLKNHVQAVEYAEEINKAALCGQTNWRLPTENELKSLLVESTKSITPDFVIPMSRASYSNTIFNDTVVEDDSYYWTSTIGRYTDTEYSAVAFQEEYADSSDESNTREYRVRLISTTRLQK</sequence>
<gene>
    <name evidence="3" type="ORF">NVI5450_1104</name>
</gene>
<evidence type="ECO:0000313" key="3">
    <source>
        <dbReference type="EMBL" id="SGY90299.1"/>
    </source>
</evidence>
<name>A0A1L0DN75_9GAMM</name>
<dbReference type="AlphaFoldDB" id="A0A1L0DN75"/>
<accession>A0A1L0DN75</accession>
<feature type="domain" description="Lcl C-terminal" evidence="2">
    <location>
        <begin position="211"/>
        <end position="326"/>
    </location>
</feature>
<organism evidence="3 4">
    <name type="scientific">Moritella viscosa</name>
    <dbReference type="NCBI Taxonomy" id="80854"/>
    <lineage>
        <taxon>Bacteria</taxon>
        <taxon>Pseudomonadati</taxon>
        <taxon>Pseudomonadota</taxon>
        <taxon>Gammaproteobacteria</taxon>
        <taxon>Alteromonadales</taxon>
        <taxon>Moritellaceae</taxon>
        <taxon>Moritella</taxon>
    </lineage>
</organism>